<proteinExistence type="inferred from homology"/>
<organism evidence="7 8">
    <name type="scientific">Streptomyces zaomyceticus</name>
    <dbReference type="NCBI Taxonomy" id="68286"/>
    <lineage>
        <taxon>Bacteria</taxon>
        <taxon>Bacillati</taxon>
        <taxon>Actinomycetota</taxon>
        <taxon>Actinomycetes</taxon>
        <taxon>Kitasatosporales</taxon>
        <taxon>Streptomycetaceae</taxon>
        <taxon>Streptomyces</taxon>
    </lineage>
</organism>
<comment type="pathway">
    <text evidence="1">Carbohydrate acid metabolism.</text>
</comment>
<dbReference type="RefSeq" id="WP_398167453.1">
    <property type="nucleotide sequence ID" value="NZ_CP108188.1"/>
</dbReference>
<feature type="region of interest" description="Disordered" evidence="6">
    <location>
        <begin position="1"/>
        <end position="25"/>
    </location>
</feature>
<evidence type="ECO:0000256" key="1">
    <source>
        <dbReference type="ARBA" id="ARBA00004761"/>
    </source>
</evidence>
<keyword evidence="5" id="KW-0119">Carbohydrate metabolism</keyword>
<keyword evidence="8" id="KW-1185">Reference proteome</keyword>
<dbReference type="InterPro" id="IPR000887">
    <property type="entry name" value="Aldlse_KDPG_KHG"/>
</dbReference>
<dbReference type="SUPFAM" id="SSF51569">
    <property type="entry name" value="Aldolase"/>
    <property type="match status" value="1"/>
</dbReference>
<dbReference type="Proteomes" id="UP001622594">
    <property type="component" value="Chromosome"/>
</dbReference>
<accession>A0ABZ1L684</accession>
<evidence type="ECO:0000256" key="5">
    <source>
        <dbReference type="ARBA" id="ARBA00023277"/>
    </source>
</evidence>
<gene>
    <name evidence="7" type="ORF">OG814_06085</name>
</gene>
<protein>
    <submittedName>
        <fullName evidence="7">Bifunctional 4-hydroxy-2-oxoglutarate aldolase/2-dehydro-3-deoxy-phosphogluconate aldolase</fullName>
    </submittedName>
</protein>
<evidence type="ECO:0000256" key="6">
    <source>
        <dbReference type="SAM" id="MobiDB-lite"/>
    </source>
</evidence>
<dbReference type="Pfam" id="PF01081">
    <property type="entry name" value="Aldolase"/>
    <property type="match status" value="1"/>
</dbReference>
<comment type="similarity">
    <text evidence="2">Belongs to the KHG/KDPG aldolase family.</text>
</comment>
<sequence length="232" mass="22881">MTTPPAAPTPPEVRTPPDGAPDAAPDGLRAALAAAPVIAILRSTSATRFAEVTDTLLASGVRTVEFTLTTPGVLDALREYAADAPPGLALGAGTVTTPAEALAAVEAGATYLITPTTSTEVIAEAVRLGVPVLPGAYTPTEILTAWRAGATMVKLFPAATGGPGYLRAVRAPLPHVPLVPTGGIGVTDAPAYLAAGAAALGIGGPLVGDACEGGSLAALGERAAALLEGIRR</sequence>
<evidence type="ECO:0000256" key="4">
    <source>
        <dbReference type="ARBA" id="ARBA00023239"/>
    </source>
</evidence>
<dbReference type="Gene3D" id="3.20.20.70">
    <property type="entry name" value="Aldolase class I"/>
    <property type="match status" value="1"/>
</dbReference>
<reference evidence="7 8" key="1">
    <citation type="submission" date="2022-10" db="EMBL/GenBank/DDBJ databases">
        <title>The complete genomes of actinobacterial strains from the NBC collection.</title>
        <authorList>
            <person name="Joergensen T.S."/>
            <person name="Alvarez Arevalo M."/>
            <person name="Sterndorff E.B."/>
            <person name="Faurdal D."/>
            <person name="Vuksanovic O."/>
            <person name="Mourched A.-S."/>
            <person name="Charusanti P."/>
            <person name="Shaw S."/>
            <person name="Blin K."/>
            <person name="Weber T."/>
        </authorList>
    </citation>
    <scope>NUCLEOTIDE SEQUENCE [LARGE SCALE GENOMIC DNA]</scope>
    <source>
        <strain evidence="7 8">NBC_00123</strain>
    </source>
</reference>
<keyword evidence="4" id="KW-0456">Lyase</keyword>
<feature type="compositionally biased region" description="Low complexity" evidence="6">
    <location>
        <begin position="16"/>
        <end position="25"/>
    </location>
</feature>
<feature type="compositionally biased region" description="Pro residues" evidence="6">
    <location>
        <begin position="1"/>
        <end position="14"/>
    </location>
</feature>
<evidence type="ECO:0000256" key="3">
    <source>
        <dbReference type="ARBA" id="ARBA00011233"/>
    </source>
</evidence>
<dbReference type="PROSITE" id="PS00160">
    <property type="entry name" value="ALDOLASE_KDPG_KHG_2"/>
    <property type="match status" value="1"/>
</dbReference>
<dbReference type="PANTHER" id="PTHR30246">
    <property type="entry name" value="2-KETO-3-DEOXY-6-PHOSPHOGLUCONATE ALDOLASE"/>
    <property type="match status" value="1"/>
</dbReference>
<dbReference type="InterPro" id="IPR013785">
    <property type="entry name" value="Aldolase_TIM"/>
</dbReference>
<dbReference type="InterPro" id="IPR031338">
    <property type="entry name" value="KDPG/KHG_AS_2"/>
</dbReference>
<comment type="subunit">
    <text evidence="3">Homotrimer.</text>
</comment>
<evidence type="ECO:0000313" key="7">
    <source>
        <dbReference type="EMBL" id="WTR68868.1"/>
    </source>
</evidence>
<evidence type="ECO:0000313" key="8">
    <source>
        <dbReference type="Proteomes" id="UP001622594"/>
    </source>
</evidence>
<name>A0ABZ1L684_9ACTN</name>
<dbReference type="CDD" id="cd00452">
    <property type="entry name" value="KDPG_aldolase"/>
    <property type="match status" value="1"/>
</dbReference>
<evidence type="ECO:0000256" key="2">
    <source>
        <dbReference type="ARBA" id="ARBA00006906"/>
    </source>
</evidence>
<dbReference type="PANTHER" id="PTHR30246:SF1">
    <property type="entry name" value="2-DEHYDRO-3-DEOXY-6-PHOSPHOGALACTONATE ALDOLASE-RELATED"/>
    <property type="match status" value="1"/>
</dbReference>
<dbReference type="EMBL" id="CP108188">
    <property type="protein sequence ID" value="WTR68868.1"/>
    <property type="molecule type" value="Genomic_DNA"/>
</dbReference>